<protein>
    <submittedName>
        <fullName evidence="3">N-acetylmannosaminyltransferase</fullName>
        <ecNumber evidence="3">2.4.1.187</ecNumber>
    </submittedName>
</protein>
<accession>A0A3B0W575</accession>
<dbReference type="Pfam" id="PF03808">
    <property type="entry name" value="Glyco_tran_WecG"/>
    <property type="match status" value="1"/>
</dbReference>
<proteinExistence type="predicted"/>
<dbReference type="GO" id="GO:0047244">
    <property type="term" value="F:N-acetylglucosaminyldiphosphoundecaprenol N-acetyl-beta-D-mannosaminyltransferase activity"/>
    <property type="evidence" value="ECO:0007669"/>
    <property type="project" value="UniProtKB-EC"/>
</dbReference>
<keyword evidence="1 3" id="KW-0328">Glycosyltransferase</keyword>
<name>A0A3B0W575_9ZZZZ</name>
<organism evidence="3">
    <name type="scientific">hydrothermal vent metagenome</name>
    <dbReference type="NCBI Taxonomy" id="652676"/>
    <lineage>
        <taxon>unclassified sequences</taxon>
        <taxon>metagenomes</taxon>
        <taxon>ecological metagenomes</taxon>
    </lineage>
</organism>
<evidence type="ECO:0000256" key="2">
    <source>
        <dbReference type="ARBA" id="ARBA00022679"/>
    </source>
</evidence>
<sequence length="264" mass="29885">MGKRRNKPAARAKDKSKVDILGMRFDPLTMDEALARIDGFVKEGGPHKIFTPNVALFIWSRSRPYQKRFYDSCDLLPVDGRGLYYASRLLGTPVPEVLSAVFIFFKILEIAPKKGYKLYFLGTKDDILNKAVEEARKKYPGIKIVGARNGYFDESDEAEIAKDIRASGADMLFLGMSSPKKEDFVIRNLDSTGVSVCLGVGGSFDVLAGVYHLAPDWVAKAGIEWLYRLIQEPGRMWKRYLTTNTVFGYLLIKELIKRPFRRVL</sequence>
<dbReference type="NCBIfam" id="TIGR00696">
    <property type="entry name" value="wecG_tagA_cpsF"/>
    <property type="match status" value="1"/>
</dbReference>
<reference evidence="3" key="1">
    <citation type="submission" date="2018-06" db="EMBL/GenBank/DDBJ databases">
        <authorList>
            <person name="Zhirakovskaya E."/>
        </authorList>
    </citation>
    <scope>NUCLEOTIDE SEQUENCE</scope>
</reference>
<keyword evidence="2 3" id="KW-0808">Transferase</keyword>
<evidence type="ECO:0000256" key="1">
    <source>
        <dbReference type="ARBA" id="ARBA00022676"/>
    </source>
</evidence>
<dbReference type="PANTHER" id="PTHR34136:SF1">
    <property type="entry name" value="UDP-N-ACETYL-D-MANNOSAMINURONIC ACID TRANSFERASE"/>
    <property type="match status" value="1"/>
</dbReference>
<gene>
    <name evidence="3" type="ORF">MNBD_DELTA02-614</name>
</gene>
<dbReference type="PANTHER" id="PTHR34136">
    <property type="match status" value="1"/>
</dbReference>
<dbReference type="InterPro" id="IPR004629">
    <property type="entry name" value="WecG_TagA_CpsF"/>
</dbReference>
<dbReference type="EMBL" id="UOEZ01000078">
    <property type="protein sequence ID" value="VAW38774.1"/>
    <property type="molecule type" value="Genomic_DNA"/>
</dbReference>
<dbReference type="CDD" id="cd06533">
    <property type="entry name" value="Glyco_transf_WecG_TagA"/>
    <property type="match status" value="1"/>
</dbReference>
<dbReference type="AlphaFoldDB" id="A0A3B0W575"/>
<dbReference type="EC" id="2.4.1.187" evidence="3"/>
<evidence type="ECO:0000313" key="3">
    <source>
        <dbReference type="EMBL" id="VAW38774.1"/>
    </source>
</evidence>